<proteinExistence type="predicted"/>
<keyword evidence="2" id="KW-1185">Reference proteome</keyword>
<name>A0A9P5JZ71_9AGAM</name>
<reference evidence="1" key="2">
    <citation type="journal article" date="2020" name="Nat. Commun.">
        <title>Large-scale genome sequencing of mycorrhizal fungi provides insights into the early evolution of symbiotic traits.</title>
        <authorList>
            <person name="Miyauchi S."/>
            <person name="Kiss E."/>
            <person name="Kuo A."/>
            <person name="Drula E."/>
            <person name="Kohler A."/>
            <person name="Sanchez-Garcia M."/>
            <person name="Morin E."/>
            <person name="Andreopoulos B."/>
            <person name="Barry K.W."/>
            <person name="Bonito G."/>
            <person name="Buee M."/>
            <person name="Carver A."/>
            <person name="Chen C."/>
            <person name="Cichocki N."/>
            <person name="Clum A."/>
            <person name="Culley D."/>
            <person name="Crous P.W."/>
            <person name="Fauchery L."/>
            <person name="Girlanda M."/>
            <person name="Hayes R.D."/>
            <person name="Keri Z."/>
            <person name="LaButti K."/>
            <person name="Lipzen A."/>
            <person name="Lombard V."/>
            <person name="Magnuson J."/>
            <person name="Maillard F."/>
            <person name="Murat C."/>
            <person name="Nolan M."/>
            <person name="Ohm R.A."/>
            <person name="Pangilinan J."/>
            <person name="Pereira M.F."/>
            <person name="Perotto S."/>
            <person name="Peter M."/>
            <person name="Pfister S."/>
            <person name="Riley R."/>
            <person name="Sitrit Y."/>
            <person name="Stielow J.B."/>
            <person name="Szollosi G."/>
            <person name="Zifcakova L."/>
            <person name="Stursova M."/>
            <person name="Spatafora J.W."/>
            <person name="Tedersoo L."/>
            <person name="Vaario L.M."/>
            <person name="Yamada A."/>
            <person name="Yan M."/>
            <person name="Wang P."/>
            <person name="Xu J."/>
            <person name="Bruns T."/>
            <person name="Baldrian P."/>
            <person name="Vilgalys R."/>
            <person name="Dunand C."/>
            <person name="Henrissat B."/>
            <person name="Grigoriev I.V."/>
            <person name="Hibbett D."/>
            <person name="Nagy L.G."/>
            <person name="Martin F.M."/>
        </authorList>
    </citation>
    <scope>NUCLEOTIDE SEQUENCE</scope>
    <source>
        <strain evidence="1">Prilba</strain>
    </source>
</reference>
<accession>A0A9P5JZ71</accession>
<organism evidence="1 2">
    <name type="scientific">Russula ochroleuca</name>
    <dbReference type="NCBI Taxonomy" id="152965"/>
    <lineage>
        <taxon>Eukaryota</taxon>
        <taxon>Fungi</taxon>
        <taxon>Dikarya</taxon>
        <taxon>Basidiomycota</taxon>
        <taxon>Agaricomycotina</taxon>
        <taxon>Agaricomycetes</taxon>
        <taxon>Russulales</taxon>
        <taxon>Russulaceae</taxon>
        <taxon>Russula</taxon>
    </lineage>
</organism>
<protein>
    <submittedName>
        <fullName evidence="1">Uncharacterized protein</fullName>
    </submittedName>
</protein>
<reference evidence="1" key="1">
    <citation type="submission" date="2019-10" db="EMBL/GenBank/DDBJ databases">
        <authorList>
            <consortium name="DOE Joint Genome Institute"/>
            <person name="Kuo A."/>
            <person name="Miyauchi S."/>
            <person name="Kiss E."/>
            <person name="Drula E."/>
            <person name="Kohler A."/>
            <person name="Sanchez-Garcia M."/>
            <person name="Andreopoulos B."/>
            <person name="Barry K.W."/>
            <person name="Bonito G."/>
            <person name="Buee M."/>
            <person name="Carver A."/>
            <person name="Chen C."/>
            <person name="Cichocki N."/>
            <person name="Clum A."/>
            <person name="Culley D."/>
            <person name="Crous P.W."/>
            <person name="Fauchery L."/>
            <person name="Girlanda M."/>
            <person name="Hayes R."/>
            <person name="Keri Z."/>
            <person name="LaButti K."/>
            <person name="Lipzen A."/>
            <person name="Lombard V."/>
            <person name="Magnuson J."/>
            <person name="Maillard F."/>
            <person name="Morin E."/>
            <person name="Murat C."/>
            <person name="Nolan M."/>
            <person name="Ohm R."/>
            <person name="Pangilinan J."/>
            <person name="Pereira M."/>
            <person name="Perotto S."/>
            <person name="Peter M."/>
            <person name="Riley R."/>
            <person name="Sitrit Y."/>
            <person name="Stielow B."/>
            <person name="Szollosi G."/>
            <person name="Zifcakova L."/>
            <person name="Stursova M."/>
            <person name="Spatafora J.W."/>
            <person name="Tedersoo L."/>
            <person name="Vaario L.-M."/>
            <person name="Yamada A."/>
            <person name="Yan M."/>
            <person name="Wang P."/>
            <person name="Xu J."/>
            <person name="Bruns T."/>
            <person name="Baldrian P."/>
            <person name="Vilgalys R."/>
            <person name="Henrissat B."/>
            <person name="Grigoriev I.V."/>
            <person name="Hibbett D."/>
            <person name="Nagy L.G."/>
            <person name="Martin F.M."/>
        </authorList>
    </citation>
    <scope>NUCLEOTIDE SEQUENCE</scope>
    <source>
        <strain evidence="1">Prilba</strain>
    </source>
</reference>
<evidence type="ECO:0000313" key="1">
    <source>
        <dbReference type="EMBL" id="KAF8473071.1"/>
    </source>
</evidence>
<dbReference type="AlphaFoldDB" id="A0A9P5JZ71"/>
<gene>
    <name evidence="1" type="ORF">DFH94DRAFT_149768</name>
</gene>
<dbReference type="Proteomes" id="UP000759537">
    <property type="component" value="Unassembled WGS sequence"/>
</dbReference>
<sequence length="162" mass="18231">MLRGHRTISVLSLPTSSLPYRTTLQKRSAAYCAPMCTTPSYMLSHVLIPLNPLRPRLPLLVPFVTGLRLHAIAVAGAELVGTLQWVLGMIHRPYEDAKLALDYFFQLEFLEVPPSDGFLDACQRIYFQAPRCGASRTESLQCCCAVSPPAERGRETSRRWRR</sequence>
<dbReference type="EMBL" id="WHVB01000019">
    <property type="protein sequence ID" value="KAF8473071.1"/>
    <property type="molecule type" value="Genomic_DNA"/>
</dbReference>
<evidence type="ECO:0000313" key="2">
    <source>
        <dbReference type="Proteomes" id="UP000759537"/>
    </source>
</evidence>
<comment type="caution">
    <text evidence="1">The sequence shown here is derived from an EMBL/GenBank/DDBJ whole genome shotgun (WGS) entry which is preliminary data.</text>
</comment>